<name>A0A8K1LEY3_9PASS</name>
<protein>
    <submittedName>
        <fullName evidence="1">Uncharacterized protein</fullName>
    </submittedName>
</protein>
<gene>
    <name evidence="1" type="ORF">HGM15179_015841</name>
</gene>
<sequence>SDRLDLKATMDAIEEASFEIQPEKIQLTSPWNYPGLRVQEQTVTLQQATISTNPWTLNEMQQLYGSINWVWTHFQEQSLHRCTPEGLFDRFVEHSTLPQDERSKSLPDGSSQSLALHLCIHNIKAEPQAELPKAPSATTAVKRRNGFNKGIWEGGSRCESSSGGEAKEEQLSKTTATFQLWSQQRHTFQFLVIGEKESVGPGHKMAKPLKPRGCSCVQEQFNQGPL</sequence>
<dbReference type="Proteomes" id="UP000796761">
    <property type="component" value="Unassembled WGS sequence"/>
</dbReference>
<dbReference type="Gene3D" id="3.30.70.270">
    <property type="match status" value="1"/>
</dbReference>
<dbReference type="InterPro" id="IPR043502">
    <property type="entry name" value="DNA/RNA_pol_sf"/>
</dbReference>
<dbReference type="SUPFAM" id="SSF56672">
    <property type="entry name" value="DNA/RNA polymerases"/>
    <property type="match status" value="1"/>
</dbReference>
<dbReference type="AlphaFoldDB" id="A0A8K1LEY3"/>
<comment type="caution">
    <text evidence="1">The sequence shown here is derived from an EMBL/GenBank/DDBJ whole genome shotgun (WGS) entry which is preliminary data.</text>
</comment>
<proteinExistence type="predicted"/>
<dbReference type="EMBL" id="SWJQ01000735">
    <property type="protein sequence ID" value="TRZ11268.1"/>
    <property type="molecule type" value="Genomic_DNA"/>
</dbReference>
<evidence type="ECO:0000313" key="2">
    <source>
        <dbReference type="Proteomes" id="UP000796761"/>
    </source>
</evidence>
<organism evidence="1 2">
    <name type="scientific">Zosterops borbonicus</name>
    <dbReference type="NCBI Taxonomy" id="364589"/>
    <lineage>
        <taxon>Eukaryota</taxon>
        <taxon>Metazoa</taxon>
        <taxon>Chordata</taxon>
        <taxon>Craniata</taxon>
        <taxon>Vertebrata</taxon>
        <taxon>Euteleostomi</taxon>
        <taxon>Archelosauria</taxon>
        <taxon>Archosauria</taxon>
        <taxon>Dinosauria</taxon>
        <taxon>Saurischia</taxon>
        <taxon>Theropoda</taxon>
        <taxon>Coelurosauria</taxon>
        <taxon>Aves</taxon>
        <taxon>Neognathae</taxon>
        <taxon>Neoaves</taxon>
        <taxon>Telluraves</taxon>
        <taxon>Australaves</taxon>
        <taxon>Passeriformes</taxon>
        <taxon>Sylvioidea</taxon>
        <taxon>Zosteropidae</taxon>
        <taxon>Zosterops</taxon>
    </lineage>
</organism>
<feature type="non-terminal residue" evidence="1">
    <location>
        <position position="226"/>
    </location>
</feature>
<reference evidence="1" key="1">
    <citation type="submission" date="2019-04" db="EMBL/GenBank/DDBJ databases">
        <title>Genome assembly of Zosterops borbonicus 15179.</title>
        <authorList>
            <person name="Leroy T."/>
            <person name="Anselmetti Y."/>
            <person name="Tilak M.-K."/>
            <person name="Nabholz B."/>
        </authorList>
    </citation>
    <scope>NUCLEOTIDE SEQUENCE</scope>
    <source>
        <strain evidence="1">HGM_15179</strain>
        <tissue evidence="1">Muscle</tissue>
    </source>
</reference>
<evidence type="ECO:0000313" key="1">
    <source>
        <dbReference type="EMBL" id="TRZ11268.1"/>
    </source>
</evidence>
<accession>A0A8K1LEY3</accession>
<dbReference type="InterPro" id="IPR043128">
    <property type="entry name" value="Rev_trsase/Diguanyl_cyclase"/>
</dbReference>
<keyword evidence="2" id="KW-1185">Reference proteome</keyword>